<dbReference type="STRING" id="35525.A0A162C6L5"/>
<dbReference type="Pfam" id="PF00990">
    <property type="entry name" value="GGDEF"/>
    <property type="match status" value="1"/>
</dbReference>
<dbReference type="Gene3D" id="3.30.70.270">
    <property type="match status" value="1"/>
</dbReference>
<feature type="domain" description="GGDEF" evidence="3">
    <location>
        <begin position="1"/>
        <end position="42"/>
    </location>
</feature>
<dbReference type="SMART" id="SM00052">
    <property type="entry name" value="EAL"/>
    <property type="match status" value="1"/>
</dbReference>
<dbReference type="PROSITE" id="PS50887">
    <property type="entry name" value="GGDEF"/>
    <property type="match status" value="1"/>
</dbReference>
<dbReference type="AlphaFoldDB" id="A0A162C6L5"/>
<feature type="non-terminal residue" evidence="4">
    <location>
        <position position="1"/>
    </location>
</feature>
<dbReference type="Gene3D" id="3.20.20.450">
    <property type="entry name" value="EAL domain"/>
    <property type="match status" value="1"/>
</dbReference>
<dbReference type="InterPro" id="IPR043128">
    <property type="entry name" value="Rev_trsase/Diguanyl_cyclase"/>
</dbReference>
<comment type="caution">
    <text evidence="4">The sequence shown here is derived from an EMBL/GenBank/DDBJ whole genome shotgun (WGS) entry which is preliminary data.</text>
</comment>
<protein>
    <recommendedName>
        <fullName evidence="6">EAL domain-containing protein</fullName>
    </recommendedName>
</protein>
<dbReference type="InterPro" id="IPR001633">
    <property type="entry name" value="EAL_dom"/>
</dbReference>
<gene>
    <name evidence="4" type="ORF">APZ42_001834</name>
</gene>
<keyword evidence="5" id="KW-1185">Reference proteome</keyword>
<proteinExistence type="predicted"/>
<reference evidence="4 5" key="1">
    <citation type="submission" date="2016-03" db="EMBL/GenBank/DDBJ databases">
        <title>EvidentialGene: Evidence-directed Construction of Genes on Genomes.</title>
        <authorList>
            <person name="Gilbert D.G."/>
            <person name="Choi J.-H."/>
            <person name="Mockaitis K."/>
            <person name="Colbourne J."/>
            <person name="Pfrender M."/>
        </authorList>
    </citation>
    <scope>NUCLEOTIDE SEQUENCE [LARGE SCALE GENOMIC DNA]</scope>
    <source>
        <strain evidence="4 5">Xinb3</strain>
        <tissue evidence="4">Complete organism</tissue>
    </source>
</reference>
<evidence type="ECO:0008006" key="6">
    <source>
        <dbReference type="Google" id="ProtNLM"/>
    </source>
</evidence>
<feature type="domain" description="EAL" evidence="2">
    <location>
        <begin position="51"/>
        <end position="160"/>
    </location>
</feature>
<feature type="non-terminal residue" evidence="4">
    <location>
        <position position="160"/>
    </location>
</feature>
<sequence length="160" mass="17935">GSVGIAVVPRDGVEFNVLSKKADMAMYKAKSDGRNTWRFYDEEIDKANIDKFNLLQQIRLALKEQQFRLYYQPKIDLLSGAITGAEALVRWPQADGSVISPLEFIPLCEESGLIVELGHWVLQEACRACQRWQQLGYSGITVAVNLSPVQFRDGMLGQSV</sequence>
<dbReference type="Proteomes" id="UP000076858">
    <property type="component" value="Unassembled WGS sequence"/>
</dbReference>
<evidence type="ECO:0000256" key="1">
    <source>
        <dbReference type="ARBA" id="ARBA00023239"/>
    </source>
</evidence>
<dbReference type="EMBL" id="LRGB01006739">
    <property type="protein sequence ID" value="KZS01491.1"/>
    <property type="molecule type" value="Genomic_DNA"/>
</dbReference>
<dbReference type="PANTHER" id="PTHR44757:SF2">
    <property type="entry name" value="BIOFILM ARCHITECTURE MAINTENANCE PROTEIN MBAA"/>
    <property type="match status" value="1"/>
</dbReference>
<name>A0A162C6L5_9CRUS</name>
<dbReference type="InterPro" id="IPR035919">
    <property type="entry name" value="EAL_sf"/>
</dbReference>
<dbReference type="PROSITE" id="PS50883">
    <property type="entry name" value="EAL"/>
    <property type="match status" value="1"/>
</dbReference>
<evidence type="ECO:0000313" key="4">
    <source>
        <dbReference type="EMBL" id="KZS01491.1"/>
    </source>
</evidence>
<dbReference type="InterPro" id="IPR052155">
    <property type="entry name" value="Biofilm_reg_signaling"/>
</dbReference>
<dbReference type="InterPro" id="IPR029787">
    <property type="entry name" value="Nucleotide_cyclase"/>
</dbReference>
<dbReference type="CDD" id="cd01948">
    <property type="entry name" value="EAL"/>
    <property type="match status" value="1"/>
</dbReference>
<evidence type="ECO:0000259" key="2">
    <source>
        <dbReference type="PROSITE" id="PS50883"/>
    </source>
</evidence>
<evidence type="ECO:0000259" key="3">
    <source>
        <dbReference type="PROSITE" id="PS50887"/>
    </source>
</evidence>
<dbReference type="InterPro" id="IPR000160">
    <property type="entry name" value="GGDEF_dom"/>
</dbReference>
<accession>A0A162C6L5</accession>
<evidence type="ECO:0000313" key="5">
    <source>
        <dbReference type="Proteomes" id="UP000076858"/>
    </source>
</evidence>
<keyword evidence="1" id="KW-0456">Lyase</keyword>
<dbReference type="PANTHER" id="PTHR44757">
    <property type="entry name" value="DIGUANYLATE CYCLASE DGCP"/>
    <property type="match status" value="1"/>
</dbReference>
<dbReference type="SUPFAM" id="SSF55073">
    <property type="entry name" value="Nucleotide cyclase"/>
    <property type="match status" value="1"/>
</dbReference>
<dbReference type="SUPFAM" id="SSF141868">
    <property type="entry name" value="EAL domain-like"/>
    <property type="match status" value="1"/>
</dbReference>
<dbReference type="Pfam" id="PF00563">
    <property type="entry name" value="EAL"/>
    <property type="match status" value="1"/>
</dbReference>
<dbReference type="GO" id="GO:0016829">
    <property type="term" value="F:lyase activity"/>
    <property type="evidence" value="ECO:0007669"/>
    <property type="project" value="UniProtKB-KW"/>
</dbReference>
<organism evidence="4 5">
    <name type="scientific">Daphnia magna</name>
    <dbReference type="NCBI Taxonomy" id="35525"/>
    <lineage>
        <taxon>Eukaryota</taxon>
        <taxon>Metazoa</taxon>
        <taxon>Ecdysozoa</taxon>
        <taxon>Arthropoda</taxon>
        <taxon>Crustacea</taxon>
        <taxon>Branchiopoda</taxon>
        <taxon>Diplostraca</taxon>
        <taxon>Cladocera</taxon>
        <taxon>Anomopoda</taxon>
        <taxon>Daphniidae</taxon>
        <taxon>Daphnia</taxon>
    </lineage>
</organism>